<dbReference type="GO" id="GO:0015293">
    <property type="term" value="F:symporter activity"/>
    <property type="evidence" value="ECO:0007669"/>
    <property type="project" value="UniProtKB-KW"/>
</dbReference>
<evidence type="ECO:0000313" key="10">
    <source>
        <dbReference type="EMBL" id="SEI84549.1"/>
    </source>
</evidence>
<keyword evidence="4 8" id="KW-0812">Transmembrane</keyword>
<feature type="transmembrane region" description="Helical" evidence="8">
    <location>
        <begin position="60"/>
        <end position="82"/>
    </location>
</feature>
<dbReference type="PANTHER" id="PTHR43528">
    <property type="entry name" value="ALPHA-KETOGLUTARATE PERMEASE"/>
    <property type="match status" value="1"/>
</dbReference>
<comment type="subcellular location">
    <subcellularLocation>
        <location evidence="1">Cell membrane</location>
        <topology evidence="1">Multi-pass membrane protein</topology>
    </subcellularLocation>
</comment>
<dbReference type="InterPro" id="IPR036259">
    <property type="entry name" value="MFS_trans_sf"/>
</dbReference>
<evidence type="ECO:0000256" key="8">
    <source>
        <dbReference type="SAM" id="Phobius"/>
    </source>
</evidence>
<dbReference type="Gene3D" id="1.20.1250.20">
    <property type="entry name" value="MFS general substrate transporter like domains"/>
    <property type="match status" value="1"/>
</dbReference>
<dbReference type="FunFam" id="1.20.1250.20:FF:000001">
    <property type="entry name" value="Dicarboxylate MFS transporter"/>
    <property type="match status" value="1"/>
</dbReference>
<evidence type="ECO:0000256" key="1">
    <source>
        <dbReference type="ARBA" id="ARBA00004651"/>
    </source>
</evidence>
<feature type="domain" description="Major facilitator superfamily (MFS) profile" evidence="9">
    <location>
        <begin position="19"/>
        <end position="439"/>
    </location>
</feature>
<feature type="transmembrane region" description="Helical" evidence="8">
    <location>
        <begin position="254"/>
        <end position="275"/>
    </location>
</feature>
<dbReference type="GO" id="GO:0005886">
    <property type="term" value="C:plasma membrane"/>
    <property type="evidence" value="ECO:0007669"/>
    <property type="project" value="UniProtKB-SubCell"/>
</dbReference>
<keyword evidence="3" id="KW-1003">Cell membrane</keyword>
<reference evidence="10 11" key="1">
    <citation type="submission" date="2016-10" db="EMBL/GenBank/DDBJ databases">
        <authorList>
            <person name="Varghese N."/>
            <person name="Submissions S."/>
        </authorList>
    </citation>
    <scope>NUCLEOTIDE SEQUENCE [LARGE SCALE GENOMIC DNA]</scope>
    <source>
        <strain evidence="10 11">LMG 22274</strain>
    </source>
</reference>
<keyword evidence="6 8" id="KW-1133">Transmembrane helix</keyword>
<feature type="transmembrane region" description="Helical" evidence="8">
    <location>
        <begin position="19"/>
        <end position="40"/>
    </location>
</feature>
<dbReference type="Proteomes" id="UP000183529">
    <property type="component" value="Unassembled WGS sequence"/>
</dbReference>
<feature type="transmembrane region" description="Helical" evidence="8">
    <location>
        <begin position="193"/>
        <end position="210"/>
    </location>
</feature>
<gene>
    <name evidence="10" type="ORF">SAMN05216550_101158</name>
</gene>
<evidence type="ECO:0000256" key="4">
    <source>
        <dbReference type="ARBA" id="ARBA00022692"/>
    </source>
</evidence>
<feature type="transmembrane region" description="Helical" evidence="8">
    <location>
        <begin position="167"/>
        <end position="187"/>
    </location>
</feature>
<dbReference type="RefSeq" id="WP_074981098.1">
    <property type="nucleotide sequence ID" value="NZ_CADFGN010000005.1"/>
</dbReference>
<feature type="transmembrane region" description="Helical" evidence="8">
    <location>
        <begin position="287"/>
        <end position="308"/>
    </location>
</feature>
<evidence type="ECO:0000256" key="2">
    <source>
        <dbReference type="ARBA" id="ARBA00022448"/>
    </source>
</evidence>
<evidence type="ECO:0000256" key="7">
    <source>
        <dbReference type="ARBA" id="ARBA00023136"/>
    </source>
</evidence>
<evidence type="ECO:0000256" key="5">
    <source>
        <dbReference type="ARBA" id="ARBA00022847"/>
    </source>
</evidence>
<accession>A0AAQ1GAW8</accession>
<dbReference type="PROSITE" id="PS00216">
    <property type="entry name" value="SUGAR_TRANSPORT_1"/>
    <property type="match status" value="1"/>
</dbReference>
<dbReference type="InterPro" id="IPR005829">
    <property type="entry name" value="Sugar_transporter_CS"/>
</dbReference>
<dbReference type="SUPFAM" id="SSF103473">
    <property type="entry name" value="MFS general substrate transporter"/>
    <property type="match status" value="1"/>
</dbReference>
<feature type="transmembrane region" description="Helical" evidence="8">
    <location>
        <begin position="345"/>
        <end position="364"/>
    </location>
</feature>
<dbReference type="PROSITE" id="PS50850">
    <property type="entry name" value="MFS"/>
    <property type="match status" value="1"/>
</dbReference>
<dbReference type="AlphaFoldDB" id="A0AAQ1GAW8"/>
<keyword evidence="2" id="KW-0813">Transport</keyword>
<keyword evidence="5" id="KW-0769">Symport</keyword>
<evidence type="ECO:0000256" key="3">
    <source>
        <dbReference type="ARBA" id="ARBA00022475"/>
    </source>
</evidence>
<evidence type="ECO:0000313" key="11">
    <source>
        <dbReference type="Proteomes" id="UP000183529"/>
    </source>
</evidence>
<keyword evidence="7 8" id="KW-0472">Membrane</keyword>
<dbReference type="InterPro" id="IPR020846">
    <property type="entry name" value="MFS_dom"/>
</dbReference>
<name>A0AAQ1GAW8_9BURK</name>
<dbReference type="PANTHER" id="PTHR43528:SF3">
    <property type="entry name" value="CITRATE-PROTON SYMPORTER"/>
    <property type="match status" value="1"/>
</dbReference>
<protein>
    <submittedName>
        <fullName evidence="10">Predicted arabinose efflux permease, MFS family</fullName>
    </submittedName>
</protein>
<evidence type="ECO:0000256" key="6">
    <source>
        <dbReference type="ARBA" id="ARBA00022989"/>
    </source>
</evidence>
<dbReference type="PROSITE" id="PS00217">
    <property type="entry name" value="SUGAR_TRANSPORT_2"/>
    <property type="match status" value="1"/>
</dbReference>
<evidence type="ECO:0000259" key="9">
    <source>
        <dbReference type="PROSITE" id="PS50850"/>
    </source>
</evidence>
<feature type="transmembrane region" description="Helical" evidence="8">
    <location>
        <begin position="94"/>
        <end position="115"/>
    </location>
</feature>
<comment type="caution">
    <text evidence="10">The sequence shown here is derived from an EMBL/GenBank/DDBJ whole genome shotgun (WGS) entry which is preliminary data.</text>
</comment>
<feature type="transmembrane region" description="Helical" evidence="8">
    <location>
        <begin position="385"/>
        <end position="406"/>
    </location>
</feature>
<dbReference type="InterPro" id="IPR005828">
    <property type="entry name" value="MFS_sugar_transport-like"/>
</dbReference>
<dbReference type="EMBL" id="FNZM01000001">
    <property type="protein sequence ID" value="SEI84549.1"/>
    <property type="molecule type" value="Genomic_DNA"/>
</dbReference>
<feature type="transmembrane region" description="Helical" evidence="8">
    <location>
        <begin position="320"/>
        <end position="339"/>
    </location>
</feature>
<dbReference type="InterPro" id="IPR051084">
    <property type="entry name" value="H+-coupled_symporters"/>
</dbReference>
<sequence>MNSVSVAGVRKGQLSRAQLIVAATLGNALEFFDFTVYSFFALTIGKLFFPTMSSYGQLLASVATFGVGFVMRPLGGVVIGAYADRAGRKPAMTLTIFLMALGCTLIGLAPTYAQIGLAAPVIIVFARLLQGFSAGGEVGASTTLLIEAGTPANRGLLGSMQFASQGVGVSLGALTAAVLTTCLTPAALMSWGWRVPFLLGIAIAPIGMWIRRRIDEQAAPRAHHDANAQMKSAQTKNAARAPVLAVLRDHGARAALGTLLTIGSTVTAYVVTFYMPTCAIHELKVPAPTALLAGLVSGVVTFLVGPLAGWLSDRLSRRALIFWPRVAVVVLIYPAFLWLSSAPDAARLLITVGGLSVLLALQAAPSITMLPEMFPRAVRATGMAIVYSIGVAIFGGFAQAIATWLIKTTGNLLAPAWYVMACVAISCLALPFIRDLTGKPLED</sequence>
<feature type="transmembrane region" description="Helical" evidence="8">
    <location>
        <begin position="412"/>
        <end position="433"/>
    </location>
</feature>
<organism evidence="10 11">
    <name type="scientific">Paraburkholderia tropica</name>
    <dbReference type="NCBI Taxonomy" id="92647"/>
    <lineage>
        <taxon>Bacteria</taxon>
        <taxon>Pseudomonadati</taxon>
        <taxon>Pseudomonadota</taxon>
        <taxon>Betaproteobacteria</taxon>
        <taxon>Burkholderiales</taxon>
        <taxon>Burkholderiaceae</taxon>
        <taxon>Paraburkholderia</taxon>
    </lineage>
</organism>
<proteinExistence type="predicted"/>
<feature type="transmembrane region" description="Helical" evidence="8">
    <location>
        <begin position="121"/>
        <end position="146"/>
    </location>
</feature>
<dbReference type="Pfam" id="PF00083">
    <property type="entry name" value="Sugar_tr"/>
    <property type="match status" value="1"/>
</dbReference>